<dbReference type="AlphaFoldDB" id="A0A8S2W516"/>
<organism evidence="2 3">
    <name type="scientific">Didymodactylos carnosus</name>
    <dbReference type="NCBI Taxonomy" id="1234261"/>
    <lineage>
        <taxon>Eukaryota</taxon>
        <taxon>Metazoa</taxon>
        <taxon>Spiralia</taxon>
        <taxon>Gnathifera</taxon>
        <taxon>Rotifera</taxon>
        <taxon>Eurotatoria</taxon>
        <taxon>Bdelloidea</taxon>
        <taxon>Philodinida</taxon>
        <taxon>Philodinidae</taxon>
        <taxon>Didymodactylos</taxon>
    </lineage>
</organism>
<accession>A0A8S2W516</accession>
<feature type="region of interest" description="Disordered" evidence="1">
    <location>
        <begin position="46"/>
        <end position="65"/>
    </location>
</feature>
<dbReference type="EMBL" id="CAJOBA010079204">
    <property type="protein sequence ID" value="CAF4433208.1"/>
    <property type="molecule type" value="Genomic_DNA"/>
</dbReference>
<protein>
    <submittedName>
        <fullName evidence="2">Uncharacterized protein</fullName>
    </submittedName>
</protein>
<name>A0A8S2W516_9BILA</name>
<evidence type="ECO:0000256" key="1">
    <source>
        <dbReference type="SAM" id="MobiDB-lite"/>
    </source>
</evidence>
<gene>
    <name evidence="2" type="ORF">TMI583_LOCUS45008</name>
</gene>
<reference evidence="2" key="1">
    <citation type="submission" date="2021-02" db="EMBL/GenBank/DDBJ databases">
        <authorList>
            <person name="Nowell W R."/>
        </authorList>
    </citation>
    <scope>NUCLEOTIDE SEQUENCE</scope>
</reference>
<comment type="caution">
    <text evidence="2">The sequence shown here is derived from an EMBL/GenBank/DDBJ whole genome shotgun (WGS) entry which is preliminary data.</text>
</comment>
<proteinExistence type="predicted"/>
<dbReference type="Proteomes" id="UP000682733">
    <property type="component" value="Unassembled WGS sequence"/>
</dbReference>
<evidence type="ECO:0000313" key="3">
    <source>
        <dbReference type="Proteomes" id="UP000682733"/>
    </source>
</evidence>
<feature type="non-terminal residue" evidence="2">
    <location>
        <position position="191"/>
    </location>
</feature>
<evidence type="ECO:0000313" key="2">
    <source>
        <dbReference type="EMBL" id="CAF4433208.1"/>
    </source>
</evidence>
<sequence>PKYFTHITHSPTRTEQQYLKASYSKIAEIQKLDKFSRKDDKSTNLVVTTAGGTSSGSGSSGSSSDPICNNNLSSLSGSDQLTVTDFYPISLTSTSTADSSYKPYYNPITVTTAASMINEPLGTSTFGNLTNSNGFQSYGFPLYTTANTNNNNNSQRLSQEIISKKYDLNDENESGYSTPSKTKKTVYEVVV</sequence>